<protein>
    <submittedName>
        <fullName evidence="1">Uncharacterized protein</fullName>
    </submittedName>
</protein>
<gene>
    <name evidence="1" type="ORF">FUSPEROL_02196</name>
</gene>
<reference evidence="1 2" key="1">
    <citation type="submission" date="2010-02" db="EMBL/GenBank/DDBJ databases">
        <authorList>
            <person name="Weinstock G."/>
            <person name="Sodergren E."/>
            <person name="Clifton S."/>
            <person name="Fulton L."/>
            <person name="Fulton B."/>
            <person name="Courtney L."/>
            <person name="Fronick C."/>
            <person name="Harrison M."/>
            <person name="Strong C."/>
            <person name="Farmer C."/>
            <person name="Delahaunty K."/>
            <person name="Markovic C."/>
            <person name="Hall O."/>
            <person name="Minx P."/>
            <person name="Tomlinson C."/>
            <person name="Mitreva M."/>
            <person name="Nelson J."/>
            <person name="Hou S."/>
            <person name="Wollam A."/>
            <person name="Pepin K.H."/>
            <person name="Johnson M."/>
            <person name="Bhonagiri V."/>
            <person name="Zhang X."/>
            <person name="Suruliraj S."/>
            <person name="Warren W."/>
            <person name="Chinwalla A."/>
            <person name="Mardis E.R."/>
            <person name="Wilson R.K."/>
        </authorList>
    </citation>
    <scope>NUCLEOTIDE SEQUENCE [LARGE SCALE GENOMIC DNA]</scope>
    <source>
        <strain evidence="1 2">ATCC 33693</strain>
    </source>
</reference>
<dbReference type="STRING" id="546275.FUSPEROL_02196"/>
<dbReference type="EMBL" id="ACJY01000101">
    <property type="protein sequence ID" value="EFE85838.1"/>
    <property type="molecule type" value="Genomic_DNA"/>
</dbReference>
<dbReference type="Proteomes" id="UP000003748">
    <property type="component" value="Unassembled WGS sequence"/>
</dbReference>
<sequence>MKITVRKNIINIVEEDWFKFHELVLRFMENKITFTTTVDYKINIFNIGINRIKKIIKGLD</sequence>
<dbReference type="HOGENOM" id="CLU_2934858_0_0_0"/>
<accession>D4CXT9</accession>
<dbReference type="RefSeq" id="WP_005975068.1">
    <property type="nucleotide sequence ID" value="NZ_GG665898.1"/>
</dbReference>
<dbReference type="GeneID" id="78420362"/>
<organism evidence="1 2">
    <name type="scientific">Fusobacterium periodonticum ATCC 33693</name>
    <dbReference type="NCBI Taxonomy" id="546275"/>
    <lineage>
        <taxon>Bacteria</taxon>
        <taxon>Fusobacteriati</taxon>
        <taxon>Fusobacteriota</taxon>
        <taxon>Fusobacteriia</taxon>
        <taxon>Fusobacteriales</taxon>
        <taxon>Fusobacteriaceae</taxon>
        <taxon>Fusobacterium</taxon>
    </lineage>
</organism>
<comment type="caution">
    <text evidence="1">The sequence shown here is derived from an EMBL/GenBank/DDBJ whole genome shotgun (WGS) entry which is preliminary data.</text>
</comment>
<evidence type="ECO:0000313" key="1">
    <source>
        <dbReference type="EMBL" id="EFE85838.1"/>
    </source>
</evidence>
<evidence type="ECO:0000313" key="2">
    <source>
        <dbReference type="Proteomes" id="UP000003748"/>
    </source>
</evidence>
<name>D4CXT9_9FUSO</name>
<proteinExistence type="predicted"/>
<dbReference type="AlphaFoldDB" id="D4CXT9"/>